<dbReference type="PANTHER" id="PTHR11632">
    <property type="entry name" value="SUCCINATE DEHYDROGENASE 2 FLAVOPROTEIN SUBUNIT"/>
    <property type="match status" value="1"/>
</dbReference>
<accession>A0A7R9GQJ2</accession>
<evidence type="ECO:0000256" key="5">
    <source>
        <dbReference type="ARBA" id="ARBA00012792"/>
    </source>
</evidence>
<evidence type="ECO:0000256" key="13">
    <source>
        <dbReference type="ARBA" id="ARBA00023002"/>
    </source>
</evidence>
<dbReference type="SUPFAM" id="SSF56425">
    <property type="entry name" value="Succinate dehydrogenase/fumarate reductase flavoprotein, catalytic domain"/>
    <property type="match status" value="2"/>
</dbReference>
<evidence type="ECO:0000256" key="14">
    <source>
        <dbReference type="ARBA" id="ARBA00023128"/>
    </source>
</evidence>
<organism evidence="19">
    <name type="scientific">Timema cristinae</name>
    <name type="common">Walking stick</name>
    <dbReference type="NCBI Taxonomy" id="61476"/>
    <lineage>
        <taxon>Eukaryota</taxon>
        <taxon>Metazoa</taxon>
        <taxon>Ecdysozoa</taxon>
        <taxon>Arthropoda</taxon>
        <taxon>Hexapoda</taxon>
        <taxon>Insecta</taxon>
        <taxon>Pterygota</taxon>
        <taxon>Neoptera</taxon>
        <taxon>Polyneoptera</taxon>
        <taxon>Phasmatodea</taxon>
        <taxon>Timematodea</taxon>
        <taxon>Timematoidea</taxon>
        <taxon>Timematidae</taxon>
        <taxon>Timema</taxon>
    </lineage>
</organism>
<comment type="cofactor">
    <cofactor evidence="1">
        <name>FAD</name>
        <dbReference type="ChEBI" id="CHEBI:57692"/>
    </cofactor>
</comment>
<keyword evidence="12" id="KW-0249">Electron transport</keyword>
<keyword evidence="9" id="KW-0999">Mitochondrion inner membrane</keyword>
<dbReference type="SUPFAM" id="SSF51905">
    <property type="entry name" value="FAD/NAD(P)-binding domain"/>
    <property type="match status" value="2"/>
</dbReference>
<keyword evidence="6" id="KW-0813">Transport</keyword>
<reference evidence="19" key="1">
    <citation type="submission" date="2020-11" db="EMBL/GenBank/DDBJ databases">
        <authorList>
            <person name="Tran Van P."/>
        </authorList>
    </citation>
    <scope>NUCLEOTIDE SEQUENCE</scope>
</reference>
<evidence type="ECO:0000256" key="6">
    <source>
        <dbReference type="ARBA" id="ARBA00022448"/>
    </source>
</evidence>
<dbReference type="InterPro" id="IPR015939">
    <property type="entry name" value="Fum_Rdtase/Succ_DH_flav-like_C"/>
</dbReference>
<dbReference type="Gene3D" id="3.50.50.60">
    <property type="entry name" value="FAD/NAD(P)-binding domain"/>
    <property type="match status" value="6"/>
</dbReference>
<feature type="domain" description="Fumarate reductase/succinate dehydrogenase flavoprotein-like C-terminal" evidence="18">
    <location>
        <begin position="1509"/>
        <end position="1661"/>
    </location>
</feature>
<evidence type="ECO:0000256" key="2">
    <source>
        <dbReference type="ARBA" id="ARBA00004443"/>
    </source>
</evidence>
<gene>
    <name evidence="19" type="ORF">TCEB3V08_LOCUS1987</name>
</gene>
<evidence type="ECO:0000256" key="3">
    <source>
        <dbReference type="ARBA" id="ARBA00004788"/>
    </source>
</evidence>
<dbReference type="InterPro" id="IPR003953">
    <property type="entry name" value="FAD-dep_OxRdtase_2_FAD-bd"/>
</dbReference>
<dbReference type="GO" id="GO:0050660">
    <property type="term" value="F:flavin adenine dinucleotide binding"/>
    <property type="evidence" value="ECO:0007669"/>
    <property type="project" value="TreeGrafter"/>
</dbReference>
<keyword evidence="14" id="KW-0496">Mitochondrion</keyword>
<evidence type="ECO:0000256" key="8">
    <source>
        <dbReference type="ARBA" id="ARBA00022630"/>
    </source>
</evidence>
<dbReference type="PROSITE" id="PS00504">
    <property type="entry name" value="FRD_SDH_FAD_BINDING"/>
    <property type="match status" value="2"/>
</dbReference>
<dbReference type="GO" id="GO:0006121">
    <property type="term" value="P:mitochondrial electron transport, succinate to ubiquinone"/>
    <property type="evidence" value="ECO:0007669"/>
    <property type="project" value="TreeGrafter"/>
</dbReference>
<dbReference type="Pfam" id="PF00890">
    <property type="entry name" value="FAD_binding_2"/>
    <property type="match status" value="3"/>
</dbReference>
<sequence length="1661" mass="184021">MLCVINQPRDETWYLSGKHGVGYIPNILERNVAPMKTLQSPSKELLVISSGIYSKELYAGVMLLFSNRSRHHQFHCNFLSNLVGILNKLCSNLLCITVASKKYSTVDHVHDVVIVGAGAAGLRVALTLASEGFKTAVVTKMFPTRSHTVAAQGGINAAIGSMGEDNWQWHMYDTVKGGDWLGDQDAIHYMTKEAPSVIVELENYVHPTEIRTSISPSSAVELNTTSVLANYATEAGMPFSRTAEGKIYQRKFGAQSLKFGKGPPAHRTCCVSDFTGHSLLHTLYSQTLRYPIDYFIEYFALDLLMENGTCKGIIALRLEDGKIHRFQAKNTIVCCGGAGRCYFSTTGAHTLTGDGTAMASRARLPLQDMEFIQFHPTGIYGSGILVTEGSRGEGGFLLNSEGERFMERYAPIAKDLASRDVVSRAMSCEILDGRGVGPEKDHLHLQLHHLDKDVIKKKLPGIRKTVYTFVGVDICKEPVPVIPTVHYTMGGIPTNYKGQVLSQDKCGEDYIVPGLYAAGECSSVGVHGANRLGANSLLETVVFGRSCARNIIKTCRPGDKMPELLERTGEVSIANLEWLRSTTGAVPVATLRTDMQKLMHKYAGIFRSQDLLKEGCQKLELLYKNLDDLRVGDRSLVWNTELVEALELQNLMINATQILHSAENRKESRGAHAREDFKFRIDEFDYLKPLDSQKMRELADHWRKHTLSWVDEENGHALSCKLITWVCDSITTMLVKFTYRTVNDCTLDPQEAATVPPVLKSFNTGLRWCHCWGMMIGLTAVILVFKDSICQKEHNHFNLEAECLGISFVCGLRLLLICIHSTIAKLTLPELKLKVWPVSVKRERTRATTVTSHDWPAVASQLNSEFHHNEMCRAHNYSKTWQWPWVHQIAKLNSVARLYADRLPNSQHPSVNVFRRLELRCRETGQMGPAQRVYAGPTRNVWTADLENAVLIAVQLAPTRITRDIAWATNSSVIGRSAIAARKIHFTVDGRQSDAKVSDAVSRDYPVVDHTYDAVVVGAGGAGLRAAFGLVAEGFKTAVVTKLFPTRSHTVAAQGGINAAIGSMEQDNWQWHMYDTVKGSDWLGDQDAIHYMTREAPKAVIELENYGMPFSRTQDGKIYQRAFGGQSLKFGKGGQAHRCCCVADRTGHSLLHTLYGQSLRYDCNYFVEYFALDLLMEDGECRGVIALCLEDGTIHRFHAKNTEVALHVSHSSLMSSDIMKPRSWDWSVTIDSRQEATITSLSSGSSVLATGGYGRAYFSCTSAHTCTGDGTAMVTRAGLPNEDLEFVQFHPTGIYGAGCLITEGCRGEGGYLINSEGERFMERYAPVAKDLASRDVVSRSMTIEIREGRGCGPEKDHVYLQLHHLPPEQLATRLPGISETAMIFAGVDVTREPIPVLPTVHYNMGGIPTNYKGQVLTVQGGQDKICHVVSGLYACGEAACSSVHGANRLGANSLLDLVVFGRACAKTIAEEDKPGDKIGPLKPSAGEASVANLDWVRHAKGNISTAALRLNLQKAMQTHAAVFRTEETLQEGCKKTEEIYKQMSDLKLSDHSMVWNSDLVETLELQNLMLNARQTIVGAENRKESRGAHAREDFKDRVDELDYARPLEGQKRVPFDQHWRKHTLTTMDVTTGQVEITYRPVIDETLDQKECATVPPAIRSY</sequence>
<dbReference type="FunFam" id="3.50.50.60:FF:000482">
    <property type="entry name" value="Succinate dehydrogenase complex, subunit A, flavoprotein (Fp)"/>
    <property type="match status" value="1"/>
</dbReference>
<dbReference type="GO" id="GO:0009055">
    <property type="term" value="F:electron transfer activity"/>
    <property type="evidence" value="ECO:0007669"/>
    <property type="project" value="TreeGrafter"/>
</dbReference>
<feature type="domain" description="FAD-dependent oxidoreductase 2 FAD-binding" evidence="17">
    <location>
        <begin position="1235"/>
        <end position="1454"/>
    </location>
</feature>
<feature type="active site" description="Proton acceptor" evidence="16">
    <location>
        <position position="1334"/>
    </location>
</feature>
<dbReference type="Gene3D" id="3.90.700.10">
    <property type="entry name" value="Succinate dehydrogenase/fumarate reductase flavoprotein, catalytic domain"/>
    <property type="match status" value="2"/>
</dbReference>
<dbReference type="SUPFAM" id="SSF46977">
    <property type="entry name" value="Succinate dehydrogenase/fumarate reductase flavoprotein C-terminal domain"/>
    <property type="match status" value="2"/>
</dbReference>
<dbReference type="InterPro" id="IPR030664">
    <property type="entry name" value="SdhA/FrdA/AprA"/>
</dbReference>
<comment type="similarity">
    <text evidence="4">Belongs to the FAD-dependent oxidoreductase 2 family. FRD/SDH subfamily.</text>
</comment>
<evidence type="ECO:0000256" key="10">
    <source>
        <dbReference type="ARBA" id="ARBA00022827"/>
    </source>
</evidence>
<dbReference type="FunFam" id="4.10.80.40:FF:000004">
    <property type="entry name" value="Succinate dehydrogenase [ubiquinone] flavoprotein subunit, mitochondrial"/>
    <property type="match status" value="1"/>
</dbReference>
<keyword evidence="15" id="KW-0472">Membrane</keyword>
<evidence type="ECO:0000256" key="15">
    <source>
        <dbReference type="ARBA" id="ARBA00023136"/>
    </source>
</evidence>
<dbReference type="UniPathway" id="UPA00223">
    <property type="reaction ID" value="UER01006"/>
</dbReference>
<feature type="domain" description="FAD-dependent oxidoreductase 2 FAD-binding" evidence="17">
    <location>
        <begin position="1013"/>
        <end position="1200"/>
    </location>
</feature>
<keyword evidence="13" id="KW-0560">Oxidoreductase</keyword>
<dbReference type="GO" id="GO:0005743">
    <property type="term" value="C:mitochondrial inner membrane"/>
    <property type="evidence" value="ECO:0007669"/>
    <property type="project" value="UniProtKB-SubCell"/>
</dbReference>
<evidence type="ECO:0000256" key="12">
    <source>
        <dbReference type="ARBA" id="ARBA00022982"/>
    </source>
</evidence>
<comment type="pathway">
    <text evidence="3">Carbohydrate metabolism; tricarboxylic acid cycle; fumarate from succinate (eukaryal route): step 1/1.</text>
</comment>
<evidence type="ECO:0000256" key="9">
    <source>
        <dbReference type="ARBA" id="ARBA00022792"/>
    </source>
</evidence>
<dbReference type="FunFam" id="3.90.700.10:FF:000001">
    <property type="entry name" value="Mitochondrial succinate dehydrogenase flavoprotein subunit"/>
    <property type="match status" value="2"/>
</dbReference>
<evidence type="ECO:0000259" key="18">
    <source>
        <dbReference type="Pfam" id="PF02910"/>
    </source>
</evidence>
<evidence type="ECO:0000256" key="4">
    <source>
        <dbReference type="ARBA" id="ARBA00008040"/>
    </source>
</evidence>
<evidence type="ECO:0000256" key="1">
    <source>
        <dbReference type="ARBA" id="ARBA00001974"/>
    </source>
</evidence>
<evidence type="ECO:0000256" key="7">
    <source>
        <dbReference type="ARBA" id="ARBA00022532"/>
    </source>
</evidence>
<dbReference type="EC" id="1.3.5.1" evidence="5"/>
<dbReference type="GO" id="GO:0008177">
    <property type="term" value="F:succinate dehydrogenase (quinone) activity"/>
    <property type="evidence" value="ECO:0007669"/>
    <property type="project" value="UniProtKB-EC"/>
</dbReference>
<dbReference type="Pfam" id="PF02910">
    <property type="entry name" value="Succ_DH_flav_C"/>
    <property type="match status" value="2"/>
</dbReference>
<dbReference type="Gene3D" id="4.10.80.40">
    <property type="entry name" value="succinate dehydrogenase protein domain"/>
    <property type="match status" value="2"/>
</dbReference>
<proteinExistence type="inferred from homology"/>
<keyword evidence="7" id="KW-0816">Tricarboxylic acid cycle</keyword>
<feature type="domain" description="Fumarate reductase/succinate dehydrogenase flavoprotein-like C-terminal" evidence="18">
    <location>
        <begin position="592"/>
        <end position="716"/>
    </location>
</feature>
<dbReference type="EMBL" id="OC316863">
    <property type="protein sequence ID" value="CAD7394037.1"/>
    <property type="molecule type" value="Genomic_DNA"/>
</dbReference>
<keyword evidence="10" id="KW-0274">FAD</keyword>
<dbReference type="PANTHER" id="PTHR11632:SF51">
    <property type="entry name" value="SUCCINATE DEHYDROGENASE [UBIQUINONE] FLAVOPROTEIN SUBUNIT, MITOCHONDRIAL"/>
    <property type="match status" value="1"/>
</dbReference>
<dbReference type="GO" id="GO:0006099">
    <property type="term" value="P:tricarboxylic acid cycle"/>
    <property type="evidence" value="ECO:0007669"/>
    <property type="project" value="UniProtKB-UniPathway"/>
</dbReference>
<comment type="subcellular location">
    <subcellularLocation>
        <location evidence="2">Mitochondrion inner membrane</location>
        <topology evidence="2">Peripheral membrane protein</topology>
        <orientation evidence="2">Matrix side</orientation>
    </subcellularLocation>
</comment>
<keyword evidence="11" id="KW-0809">Transit peptide</keyword>
<evidence type="ECO:0000313" key="19">
    <source>
        <dbReference type="EMBL" id="CAD7394037.1"/>
    </source>
</evidence>
<feature type="domain" description="FAD-dependent oxidoreductase 2 FAD-binding" evidence="17">
    <location>
        <begin position="111"/>
        <end position="537"/>
    </location>
</feature>
<keyword evidence="8" id="KW-0285">Flavoprotein</keyword>
<evidence type="ECO:0000256" key="16">
    <source>
        <dbReference type="PIRSR" id="PIRSR630664-50"/>
    </source>
</evidence>
<dbReference type="InterPro" id="IPR037099">
    <property type="entry name" value="Fum_R/Succ_DH_flav-like_C_sf"/>
</dbReference>
<dbReference type="FunFam" id="1.20.58.100:FF:000001">
    <property type="entry name" value="Succinate dehydrogenase flavoprotein subunit (SdhA)"/>
    <property type="match status" value="2"/>
</dbReference>
<dbReference type="InterPro" id="IPR027477">
    <property type="entry name" value="Succ_DH/fumarate_Rdtase_cat_sf"/>
</dbReference>
<protein>
    <recommendedName>
        <fullName evidence="5">succinate dehydrogenase</fullName>
        <ecNumber evidence="5">1.3.5.1</ecNumber>
    </recommendedName>
</protein>
<dbReference type="InterPro" id="IPR003952">
    <property type="entry name" value="FRD_SDH_FAD_BS"/>
</dbReference>
<evidence type="ECO:0000259" key="17">
    <source>
        <dbReference type="Pfam" id="PF00890"/>
    </source>
</evidence>
<name>A0A7R9GQJ2_TIMCR</name>
<dbReference type="InterPro" id="IPR036188">
    <property type="entry name" value="FAD/NAD-bd_sf"/>
</dbReference>
<dbReference type="Gene3D" id="1.20.58.100">
    <property type="entry name" value="Fumarate reductase/succinate dehydrogenase flavoprotein-like, C-terminal domain"/>
    <property type="match status" value="2"/>
</dbReference>
<evidence type="ECO:0000256" key="11">
    <source>
        <dbReference type="ARBA" id="ARBA00022946"/>
    </source>
</evidence>